<feature type="binding site" description="axial binding residue" evidence="9">
    <location>
        <position position="57"/>
    </location>
    <ligand>
        <name>heme</name>
        <dbReference type="ChEBI" id="CHEBI:30413"/>
    </ligand>
    <ligandPart>
        <name>Fe</name>
        <dbReference type="ChEBI" id="CHEBI:18248"/>
    </ligandPart>
</feature>
<comment type="similarity">
    <text evidence="3">Belongs to the RBT5 family.</text>
</comment>
<dbReference type="PROSITE" id="PS52012">
    <property type="entry name" value="CFEM"/>
    <property type="match status" value="1"/>
</dbReference>
<evidence type="ECO:0000256" key="7">
    <source>
        <dbReference type="ARBA" id="ARBA00023157"/>
    </source>
</evidence>
<feature type="disulfide bond" evidence="9">
    <location>
        <begin position="43"/>
        <end position="74"/>
    </location>
</feature>
<dbReference type="GO" id="GO:0046872">
    <property type="term" value="F:metal ion binding"/>
    <property type="evidence" value="ECO:0007669"/>
    <property type="project" value="UniProtKB-UniRule"/>
</dbReference>
<feature type="disulfide bond" evidence="9">
    <location>
        <begin position="39"/>
        <end position="79"/>
    </location>
</feature>
<dbReference type="EMBL" id="ML119647">
    <property type="protein sequence ID" value="RPA86971.1"/>
    <property type="molecule type" value="Genomic_DNA"/>
</dbReference>
<keyword evidence="9" id="KW-0479">Metal-binding</keyword>
<reference evidence="12 13" key="1">
    <citation type="journal article" date="2018" name="Nat. Ecol. Evol.">
        <title>Pezizomycetes genomes reveal the molecular basis of ectomycorrhizal truffle lifestyle.</title>
        <authorList>
            <person name="Murat C."/>
            <person name="Payen T."/>
            <person name="Noel B."/>
            <person name="Kuo A."/>
            <person name="Morin E."/>
            <person name="Chen J."/>
            <person name="Kohler A."/>
            <person name="Krizsan K."/>
            <person name="Balestrini R."/>
            <person name="Da Silva C."/>
            <person name="Montanini B."/>
            <person name="Hainaut M."/>
            <person name="Levati E."/>
            <person name="Barry K.W."/>
            <person name="Belfiori B."/>
            <person name="Cichocki N."/>
            <person name="Clum A."/>
            <person name="Dockter R.B."/>
            <person name="Fauchery L."/>
            <person name="Guy J."/>
            <person name="Iotti M."/>
            <person name="Le Tacon F."/>
            <person name="Lindquist E.A."/>
            <person name="Lipzen A."/>
            <person name="Malagnac F."/>
            <person name="Mello A."/>
            <person name="Molinier V."/>
            <person name="Miyauchi S."/>
            <person name="Poulain J."/>
            <person name="Riccioni C."/>
            <person name="Rubini A."/>
            <person name="Sitrit Y."/>
            <person name="Splivallo R."/>
            <person name="Traeger S."/>
            <person name="Wang M."/>
            <person name="Zifcakova L."/>
            <person name="Wipf D."/>
            <person name="Zambonelli A."/>
            <person name="Paolocci F."/>
            <person name="Nowrousian M."/>
            <person name="Ottonello S."/>
            <person name="Baldrian P."/>
            <person name="Spatafora J.W."/>
            <person name="Henrissat B."/>
            <person name="Nagy L.G."/>
            <person name="Aury J.M."/>
            <person name="Wincker P."/>
            <person name="Grigoriev I.V."/>
            <person name="Bonfante P."/>
            <person name="Martin F.M."/>
        </authorList>
    </citation>
    <scope>NUCLEOTIDE SEQUENCE [LARGE SCALE GENOMIC DNA]</scope>
    <source>
        <strain evidence="12 13">RN42</strain>
    </source>
</reference>
<keyword evidence="7 9" id="KW-1015">Disulfide bond</keyword>
<dbReference type="InterPro" id="IPR008427">
    <property type="entry name" value="Extracellular_membr_CFEM_dom"/>
</dbReference>
<gene>
    <name evidence="12" type="ORF">BJ508DRAFT_344864</name>
</gene>
<keyword evidence="8" id="KW-0449">Lipoprotein</keyword>
<keyword evidence="9" id="KW-0349">Heme</keyword>
<evidence type="ECO:0000256" key="10">
    <source>
        <dbReference type="SAM" id="SignalP"/>
    </source>
</evidence>
<sequence length="332" mass="34465">MQISVIAKALFGAAAVASMVSSVAARVPARDGRVIMPHCFAPCTDNSEMLTKCGQEDNACRCADNIYQAGIVQCFHSVCENEAEYGIAVELAFSNCDGFGMGTHFRNRAAFRGRLRKLPGFGRVSSASISIPVSTSSTEVGNIATSIDQGEDIATITTMIGEGDTVTATLSDSVTITSVMGTPAVTSTVYGTVTVTLPGEAVSTTTAEVADPVTTTIWEDCEDEMSSTGNATMVTVTSTVFHTTTISVVVDIKPTSDAMIPSTSEIITTGTPTNDKPITTDGAIVVGTITMPILEEGPYTGTHVYVGIGTNINGTLIIDYAATPTPSKVTGN</sequence>
<protein>
    <recommendedName>
        <fullName evidence="11">CFEM domain-containing protein</fullName>
    </recommendedName>
</protein>
<evidence type="ECO:0000256" key="6">
    <source>
        <dbReference type="ARBA" id="ARBA00022729"/>
    </source>
</evidence>
<evidence type="ECO:0000256" key="1">
    <source>
        <dbReference type="ARBA" id="ARBA00004589"/>
    </source>
</evidence>
<organism evidence="12 13">
    <name type="scientific">Ascobolus immersus RN42</name>
    <dbReference type="NCBI Taxonomy" id="1160509"/>
    <lineage>
        <taxon>Eukaryota</taxon>
        <taxon>Fungi</taxon>
        <taxon>Dikarya</taxon>
        <taxon>Ascomycota</taxon>
        <taxon>Pezizomycotina</taxon>
        <taxon>Pezizomycetes</taxon>
        <taxon>Pezizales</taxon>
        <taxon>Ascobolaceae</taxon>
        <taxon>Ascobolus</taxon>
    </lineage>
</organism>
<keyword evidence="5" id="KW-0325">Glycoprotein</keyword>
<name>A0A3N4IRX7_ASCIM</name>
<evidence type="ECO:0000256" key="2">
    <source>
        <dbReference type="ARBA" id="ARBA00004613"/>
    </source>
</evidence>
<evidence type="ECO:0000256" key="8">
    <source>
        <dbReference type="ARBA" id="ARBA00023288"/>
    </source>
</evidence>
<keyword evidence="9" id="KW-0408">Iron</keyword>
<evidence type="ECO:0000256" key="3">
    <source>
        <dbReference type="ARBA" id="ARBA00010031"/>
    </source>
</evidence>
<dbReference type="GO" id="GO:0098552">
    <property type="term" value="C:side of membrane"/>
    <property type="evidence" value="ECO:0007669"/>
    <property type="project" value="UniProtKB-KW"/>
</dbReference>
<evidence type="ECO:0000256" key="5">
    <source>
        <dbReference type="ARBA" id="ARBA00022622"/>
    </source>
</evidence>
<keyword evidence="13" id="KW-1185">Reference proteome</keyword>
<dbReference type="GO" id="GO:0005576">
    <property type="term" value="C:extracellular region"/>
    <property type="evidence" value="ECO:0007669"/>
    <property type="project" value="UniProtKB-SubCell"/>
</dbReference>
<feature type="disulfide bond" evidence="9">
    <location>
        <begin position="53"/>
        <end position="60"/>
    </location>
</feature>
<comment type="subcellular location">
    <subcellularLocation>
        <location evidence="1">Membrane</location>
        <topology evidence="1">Lipid-anchor</topology>
        <topology evidence="1">GPI-anchor</topology>
    </subcellularLocation>
    <subcellularLocation>
        <location evidence="2">Secreted</location>
    </subcellularLocation>
</comment>
<keyword evidence="5" id="KW-0336">GPI-anchor</keyword>
<evidence type="ECO:0000259" key="11">
    <source>
        <dbReference type="PROSITE" id="PS52012"/>
    </source>
</evidence>
<evidence type="ECO:0000313" key="13">
    <source>
        <dbReference type="Proteomes" id="UP000275078"/>
    </source>
</evidence>
<dbReference type="Pfam" id="PF05730">
    <property type="entry name" value="CFEM"/>
    <property type="match status" value="1"/>
</dbReference>
<keyword evidence="6 10" id="KW-0732">Signal</keyword>
<accession>A0A3N4IRX7</accession>
<feature type="signal peptide" evidence="10">
    <location>
        <begin position="1"/>
        <end position="25"/>
    </location>
</feature>
<keyword evidence="4" id="KW-0964">Secreted</keyword>
<feature type="chain" id="PRO_5018121586" description="CFEM domain-containing protein" evidence="10">
    <location>
        <begin position="26"/>
        <end position="332"/>
    </location>
</feature>
<evidence type="ECO:0000256" key="4">
    <source>
        <dbReference type="ARBA" id="ARBA00022525"/>
    </source>
</evidence>
<dbReference type="AlphaFoldDB" id="A0A3N4IRX7"/>
<evidence type="ECO:0000256" key="9">
    <source>
        <dbReference type="PROSITE-ProRule" id="PRU01356"/>
    </source>
</evidence>
<comment type="caution">
    <text evidence="9">Lacks conserved residue(s) required for the propagation of feature annotation.</text>
</comment>
<evidence type="ECO:0000313" key="12">
    <source>
        <dbReference type="EMBL" id="RPA86971.1"/>
    </source>
</evidence>
<proteinExistence type="inferred from homology"/>
<keyword evidence="5" id="KW-0472">Membrane</keyword>
<dbReference type="Proteomes" id="UP000275078">
    <property type="component" value="Unassembled WGS sequence"/>
</dbReference>
<feature type="domain" description="CFEM" evidence="11">
    <location>
        <begin position="11"/>
        <end position="138"/>
    </location>
</feature>